<dbReference type="PANTHER" id="PTHR43767">
    <property type="entry name" value="LONG-CHAIN-FATTY-ACID--COA LIGASE"/>
    <property type="match status" value="1"/>
</dbReference>
<feature type="domain" description="AMP-dependent synthetase/ligase" evidence="3">
    <location>
        <begin position="33"/>
        <end position="418"/>
    </location>
</feature>
<name>A0A150H735_9MICO</name>
<dbReference type="SUPFAM" id="SSF56801">
    <property type="entry name" value="Acetyl-CoA synthetase-like"/>
    <property type="match status" value="1"/>
</dbReference>
<dbReference type="InterPro" id="IPR045851">
    <property type="entry name" value="AMP-bd_C_sf"/>
</dbReference>
<keyword evidence="2 5" id="KW-0436">Ligase</keyword>
<dbReference type="PATRIC" id="fig|479117.4.peg.930"/>
<dbReference type="InterPro" id="IPR000873">
    <property type="entry name" value="AMP-dep_synth/lig_dom"/>
</dbReference>
<dbReference type="InterPro" id="IPR020845">
    <property type="entry name" value="AMP-binding_CS"/>
</dbReference>
<dbReference type="Pfam" id="PF00501">
    <property type="entry name" value="AMP-binding"/>
    <property type="match status" value="1"/>
</dbReference>
<feature type="domain" description="AMP-binding enzyme C-terminal" evidence="4">
    <location>
        <begin position="468"/>
        <end position="543"/>
    </location>
</feature>
<dbReference type="Gene3D" id="3.40.50.12780">
    <property type="entry name" value="N-terminal domain of ligase-like"/>
    <property type="match status" value="1"/>
</dbReference>
<evidence type="ECO:0000313" key="5">
    <source>
        <dbReference type="EMBL" id="KXZ57899.1"/>
    </source>
</evidence>
<accession>A0A150H735</accession>
<organism evidence="5 6">
    <name type="scientific">Brevibacterium ravenspurgense</name>
    <dbReference type="NCBI Taxonomy" id="479117"/>
    <lineage>
        <taxon>Bacteria</taxon>
        <taxon>Bacillati</taxon>
        <taxon>Actinomycetota</taxon>
        <taxon>Actinomycetes</taxon>
        <taxon>Micrococcales</taxon>
        <taxon>Brevibacteriaceae</taxon>
        <taxon>Brevibacterium</taxon>
    </lineage>
</organism>
<evidence type="ECO:0000259" key="4">
    <source>
        <dbReference type="Pfam" id="PF13193"/>
    </source>
</evidence>
<proteinExistence type="inferred from homology"/>
<dbReference type="RefSeq" id="WP_062020748.1">
    <property type="nucleotide sequence ID" value="NZ_LQQC01000010.1"/>
</dbReference>
<dbReference type="InterPro" id="IPR042099">
    <property type="entry name" value="ANL_N_sf"/>
</dbReference>
<dbReference type="AlphaFoldDB" id="A0A150H735"/>
<gene>
    <name evidence="5" type="primary">fadD</name>
    <name evidence="5" type="ORF">Bravens_00930</name>
</gene>
<dbReference type="EC" id="6.2.1.3" evidence="5"/>
<dbReference type="PANTHER" id="PTHR43767:SF1">
    <property type="entry name" value="NONRIBOSOMAL PEPTIDE SYNTHASE PES1 (EUROFUNG)-RELATED"/>
    <property type="match status" value="1"/>
</dbReference>
<dbReference type="Proteomes" id="UP000243589">
    <property type="component" value="Unassembled WGS sequence"/>
</dbReference>
<protein>
    <submittedName>
        <fullName evidence="5">Long-chain-fatty-acid--CoA ligase</fullName>
        <ecNumber evidence="5">6.2.1.3</ecNumber>
    </submittedName>
</protein>
<dbReference type="EMBL" id="LQQC01000010">
    <property type="protein sequence ID" value="KXZ57899.1"/>
    <property type="molecule type" value="Genomic_DNA"/>
</dbReference>
<keyword evidence="6" id="KW-1185">Reference proteome</keyword>
<dbReference type="FunFam" id="3.30.300.30:FF:000008">
    <property type="entry name" value="2,3-dihydroxybenzoate-AMP ligase"/>
    <property type="match status" value="1"/>
</dbReference>
<reference evidence="5 6" key="1">
    <citation type="submission" date="2016-01" db="EMBL/GenBank/DDBJ databases">
        <title>Use of Whole Genome Sequencing to ascertain that Brevibacterium massiliense (Roux, Raoult 2009) is a later heterotypic synonym of Brevibacterium ravenspurgense (Mages 2008).</title>
        <authorList>
            <person name="Bernier A.-M."/>
            <person name="Burdz T."/>
            <person name="Huynh C."/>
            <person name="Pachecho A.L."/>
            <person name="Wiebe D."/>
            <person name="Bonner C."/>
            <person name="Bernard K."/>
        </authorList>
    </citation>
    <scope>NUCLEOTIDE SEQUENCE [LARGE SCALE GENOMIC DNA]</scope>
    <source>
        <strain evidence="5 6">CCUG56047</strain>
    </source>
</reference>
<dbReference type="InterPro" id="IPR050237">
    <property type="entry name" value="ATP-dep_AMP-bd_enzyme"/>
</dbReference>
<comment type="caution">
    <text evidence="5">The sequence shown here is derived from an EMBL/GenBank/DDBJ whole genome shotgun (WGS) entry which is preliminary data.</text>
</comment>
<dbReference type="Gene3D" id="3.30.300.30">
    <property type="match status" value="1"/>
</dbReference>
<evidence type="ECO:0000256" key="1">
    <source>
        <dbReference type="ARBA" id="ARBA00006432"/>
    </source>
</evidence>
<dbReference type="GO" id="GO:0004467">
    <property type="term" value="F:long-chain fatty acid-CoA ligase activity"/>
    <property type="evidence" value="ECO:0007669"/>
    <property type="project" value="UniProtKB-EC"/>
</dbReference>
<evidence type="ECO:0000259" key="3">
    <source>
        <dbReference type="Pfam" id="PF00501"/>
    </source>
</evidence>
<comment type="similarity">
    <text evidence="1">Belongs to the ATP-dependent AMP-binding enzyme family.</text>
</comment>
<dbReference type="InterPro" id="IPR025110">
    <property type="entry name" value="AMP-bd_C"/>
</dbReference>
<evidence type="ECO:0000256" key="2">
    <source>
        <dbReference type="ARBA" id="ARBA00022598"/>
    </source>
</evidence>
<evidence type="ECO:0000313" key="6">
    <source>
        <dbReference type="Proteomes" id="UP000243589"/>
    </source>
</evidence>
<dbReference type="Pfam" id="PF13193">
    <property type="entry name" value="AMP-binding_C"/>
    <property type="match status" value="1"/>
</dbReference>
<sequence length="564" mass="60953">MSWFDERPWLKTGAQHEGYGRPIPDTTMLHLLDEAVRTTSDGPAIRYWGTTITYREFDAYARAFAQVLADGGFGAGDRLGLYMQNVPAFPIAVFAAWKLGGQVVPLNPMYRGELEHIFNDSQPKAIVVSAHAWNDRVAQWAQHIPQIFTVSEDDFITGQLPPAIAPLMQNTDTGQTDFLTAIRTVLESGNTDSVPTEPPVGPKDPAMIGYTSGTSGRSKGAEILHVGIAHNAQMAKIQNGYGPEHSYFTLAPVFHITGFVTQMLAAVACASTLVMNYRFEPSSVLRMLREEKPHAMAGPATAFLALLAHPEFTGTEFDSFTAINSGGAPVPEALVEKFEERTGHYVGQGYGLTETSGQSAAVPQGMRAPVDEKTGTLSAGLPLAATMYRIIDLDGKEVGPGEVGEICVSGPIIARSYLNNPEATAANIPGGELRTGDVGYMNEDGWLFIIDRVKDMINSSGYKVWPREVEDVLYRHPAVMEAAVVGAPDEYRGETVAAFVSLKDGQQASEDELIAFCRERLAAYKAPHSVTFIDEVPKNASGKILRREVRRTAAEAAEAAGTAG</sequence>
<dbReference type="PROSITE" id="PS00455">
    <property type="entry name" value="AMP_BINDING"/>
    <property type="match status" value="1"/>
</dbReference>